<feature type="transmembrane region" description="Helical" evidence="6">
    <location>
        <begin position="480"/>
        <end position="499"/>
    </location>
</feature>
<evidence type="ECO:0000256" key="1">
    <source>
        <dbReference type="ARBA" id="ARBA00004651"/>
    </source>
</evidence>
<feature type="transmembrane region" description="Helical" evidence="6">
    <location>
        <begin position="271"/>
        <end position="291"/>
    </location>
</feature>
<reference evidence="8 10" key="3">
    <citation type="submission" date="2019-07" db="EMBL/GenBank/DDBJ databases">
        <title>Criibacterium bergeronii gen. nov., sp. nov. isolated from human clinical samples.</title>
        <authorList>
            <person name="Maheux A.F."/>
            <person name="Boudreau D.K."/>
            <person name="Berube E."/>
            <person name="Brodeur S."/>
            <person name="Bernard K.A."/>
            <person name="Abed J.Y."/>
            <person name="Ducrey E."/>
            <person name="Guay E.F."/>
            <person name="Raymond F."/>
            <person name="Corbeil J."/>
            <person name="Domingo M.-C."/>
            <person name="Roy P.H."/>
            <person name="Boissinot M."/>
            <person name="Tocheva E.I."/>
            <person name="Omar R.F."/>
        </authorList>
    </citation>
    <scope>NUCLEOTIDE SEQUENCE [LARGE SCALE GENOMIC DNA]</scope>
    <source>
        <strain evidence="8 10">CCRI-24246</strain>
    </source>
</reference>
<dbReference type="STRING" id="1871336.BBG48_02990"/>
<dbReference type="RefSeq" id="WP_068912675.1">
    <property type="nucleotide sequence ID" value="NZ_MBEW02000004.1"/>
</dbReference>
<comment type="caution">
    <text evidence="7">The sequence shown here is derived from an EMBL/GenBank/DDBJ whole genome shotgun (WGS) entry which is preliminary data.</text>
</comment>
<dbReference type="Proteomes" id="UP000093352">
    <property type="component" value="Unassembled WGS sequence"/>
</dbReference>
<evidence type="ECO:0000313" key="7">
    <source>
        <dbReference type="EMBL" id="RDY21840.1"/>
    </source>
</evidence>
<keyword evidence="3 6" id="KW-0812">Transmembrane</keyword>
<dbReference type="EMBL" id="VJXW01000012">
    <property type="protein sequence ID" value="TRW24930.1"/>
    <property type="molecule type" value="Genomic_DNA"/>
</dbReference>
<keyword evidence="2" id="KW-1003">Cell membrane</keyword>
<dbReference type="OrthoDB" id="255482at2"/>
<dbReference type="PANTHER" id="PTHR43652">
    <property type="entry name" value="BASIC AMINO ACID ANTIPORTER YFCC-RELATED"/>
    <property type="match status" value="1"/>
</dbReference>
<feature type="transmembrane region" description="Helical" evidence="6">
    <location>
        <begin position="394"/>
        <end position="417"/>
    </location>
</feature>
<dbReference type="Pfam" id="PF03606">
    <property type="entry name" value="DcuC"/>
    <property type="match status" value="1"/>
</dbReference>
<feature type="transmembrane region" description="Helical" evidence="6">
    <location>
        <begin position="438"/>
        <end position="460"/>
    </location>
</feature>
<comment type="subcellular location">
    <subcellularLocation>
        <location evidence="1">Cell membrane</location>
        <topology evidence="1">Multi-pass membrane protein</topology>
    </subcellularLocation>
</comment>
<proteinExistence type="predicted"/>
<name>A0A371IN18_9FIRM</name>
<feature type="transmembrane region" description="Helical" evidence="6">
    <location>
        <begin position="123"/>
        <end position="143"/>
    </location>
</feature>
<dbReference type="InterPro" id="IPR051679">
    <property type="entry name" value="DASS-Related_Transporters"/>
</dbReference>
<evidence type="ECO:0000256" key="6">
    <source>
        <dbReference type="SAM" id="Phobius"/>
    </source>
</evidence>
<keyword evidence="5 6" id="KW-0472">Membrane</keyword>
<protein>
    <submittedName>
        <fullName evidence="7">YfcC family protein</fullName>
    </submittedName>
</protein>
<feature type="transmembrane region" description="Helical" evidence="6">
    <location>
        <begin position="25"/>
        <end position="42"/>
    </location>
</feature>
<reference evidence="7" key="2">
    <citation type="submission" date="2018-07" db="EMBL/GenBank/DDBJ databases">
        <authorList>
            <person name="Quirk P.G."/>
            <person name="Krulwich T.A."/>
        </authorList>
    </citation>
    <scope>NUCLEOTIDE SEQUENCE</scope>
    <source>
        <strain evidence="7">CCRI-22567</strain>
    </source>
</reference>
<feature type="transmembrane region" description="Helical" evidence="6">
    <location>
        <begin position="207"/>
        <end position="228"/>
    </location>
</feature>
<feature type="transmembrane region" description="Helical" evidence="6">
    <location>
        <begin position="84"/>
        <end position="102"/>
    </location>
</feature>
<keyword evidence="9" id="KW-1185">Reference proteome</keyword>
<evidence type="ECO:0000313" key="8">
    <source>
        <dbReference type="EMBL" id="TRW24930.1"/>
    </source>
</evidence>
<feature type="transmembrane region" description="Helical" evidence="6">
    <location>
        <begin position="149"/>
        <end position="172"/>
    </location>
</feature>
<dbReference type="AlphaFoldDB" id="A0A371IN18"/>
<evidence type="ECO:0000256" key="5">
    <source>
        <dbReference type="ARBA" id="ARBA00023136"/>
    </source>
</evidence>
<gene>
    <name evidence="7" type="ORF">BBG48_003155</name>
    <name evidence="8" type="ORF">FL857_08210</name>
</gene>
<evidence type="ECO:0000256" key="2">
    <source>
        <dbReference type="ARBA" id="ARBA00022475"/>
    </source>
</evidence>
<accession>A0A371IN18</accession>
<reference evidence="7 9" key="1">
    <citation type="journal article" date="2016" name="Genome Announc.">
        <title>Draft Genome Sequence of Criibacterium bergeronii gen. nov., sp. nov., Strain CCRI-22567T, Isolated from a Vaginal Sample from a Woman with Bacterial Vaginosis.</title>
        <authorList>
            <person name="Maheux A.F."/>
            <person name="Berube E."/>
            <person name="Boudreau D.K."/>
            <person name="Raymond F."/>
            <person name="Corbeil J."/>
            <person name="Roy P.H."/>
            <person name="Boissinot M."/>
            <person name="Omar R.F."/>
        </authorList>
    </citation>
    <scope>NUCLEOTIDE SEQUENCE [LARGE SCALE GENOMIC DNA]</scope>
    <source>
        <strain evidence="7 9">CCRI-22567</strain>
    </source>
</reference>
<dbReference type="Proteomes" id="UP000319424">
    <property type="component" value="Unassembled WGS sequence"/>
</dbReference>
<dbReference type="GO" id="GO:0005886">
    <property type="term" value="C:plasma membrane"/>
    <property type="evidence" value="ECO:0007669"/>
    <property type="project" value="UniProtKB-SubCell"/>
</dbReference>
<evidence type="ECO:0000256" key="4">
    <source>
        <dbReference type="ARBA" id="ARBA00022989"/>
    </source>
</evidence>
<dbReference type="EMBL" id="MBEW02000004">
    <property type="protein sequence ID" value="RDY21840.1"/>
    <property type="molecule type" value="Genomic_DNA"/>
</dbReference>
<organism evidence="7 9">
    <name type="scientific">Criibacterium bergeronii</name>
    <dbReference type="NCBI Taxonomy" id="1871336"/>
    <lineage>
        <taxon>Bacteria</taxon>
        <taxon>Bacillati</taxon>
        <taxon>Bacillota</taxon>
        <taxon>Clostridia</taxon>
        <taxon>Peptostreptococcales</taxon>
        <taxon>Filifactoraceae</taxon>
        <taxon>Criibacterium</taxon>
    </lineage>
</organism>
<dbReference type="InterPro" id="IPR018385">
    <property type="entry name" value="C4_dicarb_anaerob_car-like"/>
</dbReference>
<evidence type="ECO:0000313" key="10">
    <source>
        <dbReference type="Proteomes" id="UP000319424"/>
    </source>
</evidence>
<evidence type="ECO:0000313" key="9">
    <source>
        <dbReference type="Proteomes" id="UP000093352"/>
    </source>
</evidence>
<feature type="transmembrane region" description="Helical" evidence="6">
    <location>
        <begin position="321"/>
        <end position="339"/>
    </location>
</feature>
<dbReference type="PANTHER" id="PTHR43652:SF6">
    <property type="entry name" value="ARGININE REPRESSOR"/>
    <property type="match status" value="1"/>
</dbReference>
<keyword evidence="4 6" id="KW-1133">Transmembrane helix</keyword>
<evidence type="ECO:0000256" key="3">
    <source>
        <dbReference type="ARBA" id="ARBA00022692"/>
    </source>
</evidence>
<sequence length="500" mass="53512">MEENNKNVVDTQKAPATNKKKKSSLSAFSILFLILIVIYIISKFTAGLTFEPTLYKGAEEPVTETIAAKLSDLVMSPYLGFNDAIDISIFVLILGGYLGIVTKTGALEAGINHLVTKMKGSELVLIGILMFLFSVGGTTYGMAEETIAFYGLMSMAMVSAGFDTIVASATILLGAGAGVLGSTINPFAVGVAADALVAKGIEVNQTIIIGLGAALWLVTTAICMFFVFKYALKVKHDKGSTILSLQEQQDMVDNFSDKGTEKLEFTPKHKLILTIFAFVFVIMIISLMPWYSFGADGVHVFDGWTSLLTGMQFGDWYFGDLAMWFFLFSIVMALIAGFSEKETVDTFIAGSADMLSVVLIIVVSRGVSMLMQITHIDALILDRASIALQGANPVVFVIGSYILYILLSFLIPSTSGLATVSMPVMGGLAAKLGFSPELMIIIFCAGSGIVNLITPTSGVVMGGLQVAKVEYSTWLKFMRVPLLVIFAASVIILCVAGMAL</sequence>